<dbReference type="InterPro" id="IPR029063">
    <property type="entry name" value="SAM-dependent_MTases_sf"/>
</dbReference>
<evidence type="ECO:0000256" key="2">
    <source>
        <dbReference type="ARBA" id="ARBA00022679"/>
    </source>
</evidence>
<dbReference type="InterPro" id="IPR026170">
    <property type="entry name" value="FAM173A/B"/>
</dbReference>
<keyword evidence="3" id="KW-0949">S-adenosyl-L-methionine</keyword>
<evidence type="ECO:0000313" key="6">
    <source>
        <dbReference type="Proteomes" id="UP000319897"/>
    </source>
</evidence>
<dbReference type="AlphaFoldDB" id="A0A501XYF6"/>
<keyword evidence="6" id="KW-1185">Reference proteome</keyword>
<evidence type="ECO:0000313" key="5">
    <source>
        <dbReference type="EMBL" id="TPE65077.1"/>
    </source>
</evidence>
<dbReference type="PANTHER" id="PTHR13610:SF11">
    <property type="entry name" value="METHYLTRANSFERASE DOMAIN-CONTAINING PROTEIN"/>
    <property type="match status" value="1"/>
</dbReference>
<comment type="caution">
    <text evidence="5">The sequence shown here is derived from an EMBL/GenBank/DDBJ whole genome shotgun (WGS) entry which is preliminary data.</text>
</comment>
<keyword evidence="1 5" id="KW-0489">Methyltransferase</keyword>
<dbReference type="Pfam" id="PF13649">
    <property type="entry name" value="Methyltransf_25"/>
    <property type="match status" value="1"/>
</dbReference>
<evidence type="ECO:0000259" key="4">
    <source>
        <dbReference type="Pfam" id="PF13649"/>
    </source>
</evidence>
<gene>
    <name evidence="5" type="ORF">FJQ54_00210</name>
</gene>
<proteinExistence type="predicted"/>
<dbReference type="GO" id="GO:0016279">
    <property type="term" value="F:protein-lysine N-methyltransferase activity"/>
    <property type="evidence" value="ECO:0007669"/>
    <property type="project" value="InterPro"/>
</dbReference>
<dbReference type="SUPFAM" id="SSF53335">
    <property type="entry name" value="S-adenosyl-L-methionine-dependent methyltransferases"/>
    <property type="match status" value="1"/>
</dbReference>
<dbReference type="Gene3D" id="3.40.50.150">
    <property type="entry name" value="Vaccinia Virus protein VP39"/>
    <property type="match status" value="1"/>
</dbReference>
<organism evidence="5 6">
    <name type="scientific">Sandaracinobacter neustonicus</name>
    <dbReference type="NCBI Taxonomy" id="1715348"/>
    <lineage>
        <taxon>Bacteria</taxon>
        <taxon>Pseudomonadati</taxon>
        <taxon>Pseudomonadota</taxon>
        <taxon>Alphaproteobacteria</taxon>
        <taxon>Sphingomonadales</taxon>
        <taxon>Sphingosinicellaceae</taxon>
        <taxon>Sandaracinobacter</taxon>
    </lineage>
</organism>
<dbReference type="CDD" id="cd02440">
    <property type="entry name" value="AdoMet_MTases"/>
    <property type="match status" value="1"/>
</dbReference>
<reference evidence="5 6" key="1">
    <citation type="submission" date="2019-06" db="EMBL/GenBank/DDBJ databases">
        <authorList>
            <person name="Lee I."/>
            <person name="Jang G.I."/>
            <person name="Hwang C.Y."/>
        </authorList>
    </citation>
    <scope>NUCLEOTIDE SEQUENCE [LARGE SCALE GENOMIC DNA]</scope>
    <source>
        <strain evidence="5 6">PAMC 28131</strain>
    </source>
</reference>
<evidence type="ECO:0000256" key="3">
    <source>
        <dbReference type="ARBA" id="ARBA00022691"/>
    </source>
</evidence>
<protein>
    <submittedName>
        <fullName evidence="5">Class I SAM-dependent methyltransferase</fullName>
    </submittedName>
</protein>
<keyword evidence="2 5" id="KW-0808">Transferase</keyword>
<evidence type="ECO:0000256" key="1">
    <source>
        <dbReference type="ARBA" id="ARBA00022603"/>
    </source>
</evidence>
<accession>A0A501XYF6</accession>
<dbReference type="PANTHER" id="PTHR13610">
    <property type="entry name" value="METHYLTRANSFERASE DOMAIN-CONTAINING PROTEIN"/>
    <property type="match status" value="1"/>
</dbReference>
<sequence length="247" mass="26467">MQSSTAKEGDDAYQPEVGQAGKDVIWVPTPDSLVKAMLTTADVKPTDYVVDLGSGDGKIAIAAARDFGARSLGVEYNPEMVALARRNAQRAGVAGKANFIHGDIFETDFSSATVVTMYLLPSLNLKLRDTLLKMKPGTRIVSHAFTMGEWEPERTISTDDATGYFWIVPAQVAGRWAFEVGADRFAAELGQEFQKLSAARGGPIRDGAVKGTTVHLTRANGQELVGEVNGNQIVGRGWVATRIKPAG</sequence>
<name>A0A501XYF6_9SPHN</name>
<dbReference type="OrthoDB" id="281208at2"/>
<feature type="domain" description="Methyltransferase" evidence="4">
    <location>
        <begin position="49"/>
        <end position="118"/>
    </location>
</feature>
<dbReference type="GO" id="GO:0032259">
    <property type="term" value="P:methylation"/>
    <property type="evidence" value="ECO:0007669"/>
    <property type="project" value="UniProtKB-KW"/>
</dbReference>
<dbReference type="Proteomes" id="UP000319897">
    <property type="component" value="Unassembled WGS sequence"/>
</dbReference>
<dbReference type="InterPro" id="IPR041698">
    <property type="entry name" value="Methyltransf_25"/>
</dbReference>
<dbReference type="EMBL" id="VFSU01000002">
    <property type="protein sequence ID" value="TPE65077.1"/>
    <property type="molecule type" value="Genomic_DNA"/>
</dbReference>